<dbReference type="PROSITE" id="PS00061">
    <property type="entry name" value="ADH_SHORT"/>
    <property type="match status" value="1"/>
</dbReference>
<reference evidence="4 5" key="1">
    <citation type="submission" date="2022-12" db="EMBL/GenBank/DDBJ databases">
        <title>Genomic features and morphological characterization of a novel Knufia sp. strain isolated from spacecraft assembly facility.</title>
        <authorList>
            <person name="Teixeira M."/>
            <person name="Chander A.M."/>
            <person name="Stajich J.E."/>
            <person name="Venkateswaran K."/>
        </authorList>
    </citation>
    <scope>NUCLEOTIDE SEQUENCE [LARGE SCALE GENOMIC DNA]</scope>
    <source>
        <strain evidence="4 5">FJI-L2-BK-P2</strain>
    </source>
</reference>
<dbReference type="Pfam" id="PF00106">
    <property type="entry name" value="adh_short"/>
    <property type="match status" value="1"/>
</dbReference>
<dbReference type="AlphaFoldDB" id="A0AAN8ECC7"/>
<dbReference type="InterPro" id="IPR036291">
    <property type="entry name" value="NAD(P)-bd_dom_sf"/>
</dbReference>
<comment type="similarity">
    <text evidence="1">Belongs to the short-chain dehydrogenases/reductases (SDR) family.</text>
</comment>
<dbReference type="EMBL" id="JAKLMC020000016">
    <property type="protein sequence ID" value="KAK5952214.1"/>
    <property type="molecule type" value="Genomic_DNA"/>
</dbReference>
<keyword evidence="5" id="KW-1185">Reference proteome</keyword>
<dbReference type="GO" id="GO:0016491">
    <property type="term" value="F:oxidoreductase activity"/>
    <property type="evidence" value="ECO:0007669"/>
    <property type="project" value="UniProtKB-KW"/>
</dbReference>
<evidence type="ECO:0000313" key="4">
    <source>
        <dbReference type="EMBL" id="KAK5952214.1"/>
    </source>
</evidence>
<comment type="caution">
    <text evidence="4">The sequence shown here is derived from an EMBL/GenBank/DDBJ whole genome shotgun (WGS) entry which is preliminary data.</text>
</comment>
<dbReference type="Gene3D" id="3.40.50.720">
    <property type="entry name" value="NAD(P)-binding Rossmann-like Domain"/>
    <property type="match status" value="1"/>
</dbReference>
<dbReference type="InterPro" id="IPR020904">
    <property type="entry name" value="Sc_DH/Rdtase_CS"/>
</dbReference>
<dbReference type="SUPFAM" id="SSF51735">
    <property type="entry name" value="NAD(P)-binding Rossmann-fold domains"/>
    <property type="match status" value="1"/>
</dbReference>
<protein>
    <recommendedName>
        <fullName evidence="6">NAD(P)-binding protein</fullName>
    </recommendedName>
</protein>
<evidence type="ECO:0000256" key="2">
    <source>
        <dbReference type="ARBA" id="ARBA00022857"/>
    </source>
</evidence>
<evidence type="ECO:0000313" key="5">
    <source>
        <dbReference type="Proteomes" id="UP001316803"/>
    </source>
</evidence>
<evidence type="ECO:0008006" key="6">
    <source>
        <dbReference type="Google" id="ProtNLM"/>
    </source>
</evidence>
<dbReference type="PRINTS" id="PR00081">
    <property type="entry name" value="GDHRDH"/>
</dbReference>
<organism evidence="4 5">
    <name type="scientific">Knufia fluminis</name>
    <dbReference type="NCBI Taxonomy" id="191047"/>
    <lineage>
        <taxon>Eukaryota</taxon>
        <taxon>Fungi</taxon>
        <taxon>Dikarya</taxon>
        <taxon>Ascomycota</taxon>
        <taxon>Pezizomycotina</taxon>
        <taxon>Eurotiomycetes</taxon>
        <taxon>Chaetothyriomycetidae</taxon>
        <taxon>Chaetothyriales</taxon>
        <taxon>Trichomeriaceae</taxon>
        <taxon>Knufia</taxon>
    </lineage>
</organism>
<gene>
    <name evidence="4" type="ORF">OHC33_006687</name>
</gene>
<dbReference type="PANTHER" id="PTHR43669">
    <property type="entry name" value="5-KETO-D-GLUCONATE 5-REDUCTASE"/>
    <property type="match status" value="1"/>
</dbReference>
<proteinExistence type="inferred from homology"/>
<keyword evidence="3" id="KW-0560">Oxidoreductase</keyword>
<evidence type="ECO:0000256" key="3">
    <source>
        <dbReference type="ARBA" id="ARBA00023002"/>
    </source>
</evidence>
<accession>A0AAN8ECC7</accession>
<evidence type="ECO:0000256" key="1">
    <source>
        <dbReference type="ARBA" id="ARBA00006484"/>
    </source>
</evidence>
<dbReference type="Proteomes" id="UP001316803">
    <property type="component" value="Unassembled WGS sequence"/>
</dbReference>
<sequence>MPFPYKKVAVFGATAGIGKALAERFIANGIYVIAVGRRKERLADLVHQHGHDKVEASPFDITKLDSIPNYVINLTSTHPDLDLVFLNSGIQRPVDFTKPDSVDLDAIQEEFMTNYLSPVAFTKAFLPHLLSRAKEGKSAGLLYTTSGLALVPIPTVPNYCATKAAMHSMILTLRDQLASAGVKVLELYPPAVQTELHGEHGKHIGMPLDEFTDAAWKGLSEGKDQIPVGTAVKSFETWEQQKQEMFRGMAEMVKKGAPPPGSKQ</sequence>
<keyword evidence="2" id="KW-0521">NADP</keyword>
<dbReference type="InterPro" id="IPR002347">
    <property type="entry name" value="SDR_fam"/>
</dbReference>
<name>A0AAN8ECC7_9EURO</name>
<dbReference type="PANTHER" id="PTHR43669:SF11">
    <property type="entry name" value="SHORT-CHAIN DEHYDROGENASE_OXIDOREDUCTASE"/>
    <property type="match status" value="1"/>
</dbReference>